<name>A0AAV5DG32_ELECO</name>
<protein>
    <submittedName>
        <fullName evidence="1">Uncharacterized protein</fullName>
    </submittedName>
</protein>
<reference evidence="1" key="1">
    <citation type="journal article" date="2018" name="DNA Res.">
        <title>Multiple hybrid de novo genome assembly of finger millet, an orphan allotetraploid crop.</title>
        <authorList>
            <person name="Hatakeyama M."/>
            <person name="Aluri S."/>
            <person name="Balachadran M.T."/>
            <person name="Sivarajan S.R."/>
            <person name="Patrignani A."/>
            <person name="Gruter S."/>
            <person name="Poveda L."/>
            <person name="Shimizu-Inatsugi R."/>
            <person name="Baeten J."/>
            <person name="Francoijs K.J."/>
            <person name="Nataraja K.N."/>
            <person name="Reddy Y.A.N."/>
            <person name="Phadnis S."/>
            <person name="Ravikumar R.L."/>
            <person name="Schlapbach R."/>
            <person name="Sreeman S.M."/>
            <person name="Shimizu K.K."/>
        </authorList>
    </citation>
    <scope>NUCLEOTIDE SEQUENCE</scope>
</reference>
<dbReference type="AlphaFoldDB" id="A0AAV5DG32"/>
<dbReference type="EMBL" id="BQKI01000016">
    <property type="protein sequence ID" value="GJN09425.1"/>
    <property type="molecule type" value="Genomic_DNA"/>
</dbReference>
<dbReference type="Proteomes" id="UP001054889">
    <property type="component" value="Unassembled WGS sequence"/>
</dbReference>
<gene>
    <name evidence="1" type="primary">ga27430</name>
    <name evidence="1" type="ORF">PR202_ga27430</name>
</gene>
<proteinExistence type="predicted"/>
<sequence length="88" mass="9554">MEGRFFLNVVICQGASILQLLASKDEPLLVRRNALLVLDLRLHIVNGVGGLDLQSDGLAGERLHEDLHATTQTQDKVQGGLLLNVIIS</sequence>
<evidence type="ECO:0000313" key="2">
    <source>
        <dbReference type="Proteomes" id="UP001054889"/>
    </source>
</evidence>
<accession>A0AAV5DG32</accession>
<comment type="caution">
    <text evidence="1">The sequence shown here is derived from an EMBL/GenBank/DDBJ whole genome shotgun (WGS) entry which is preliminary data.</text>
</comment>
<evidence type="ECO:0000313" key="1">
    <source>
        <dbReference type="EMBL" id="GJN09425.1"/>
    </source>
</evidence>
<organism evidence="1 2">
    <name type="scientific">Eleusine coracana subsp. coracana</name>
    <dbReference type="NCBI Taxonomy" id="191504"/>
    <lineage>
        <taxon>Eukaryota</taxon>
        <taxon>Viridiplantae</taxon>
        <taxon>Streptophyta</taxon>
        <taxon>Embryophyta</taxon>
        <taxon>Tracheophyta</taxon>
        <taxon>Spermatophyta</taxon>
        <taxon>Magnoliopsida</taxon>
        <taxon>Liliopsida</taxon>
        <taxon>Poales</taxon>
        <taxon>Poaceae</taxon>
        <taxon>PACMAD clade</taxon>
        <taxon>Chloridoideae</taxon>
        <taxon>Cynodonteae</taxon>
        <taxon>Eleusininae</taxon>
        <taxon>Eleusine</taxon>
    </lineage>
</organism>
<reference evidence="1" key="2">
    <citation type="submission" date="2021-12" db="EMBL/GenBank/DDBJ databases">
        <title>Resequencing data analysis of finger millet.</title>
        <authorList>
            <person name="Hatakeyama M."/>
            <person name="Aluri S."/>
            <person name="Balachadran M.T."/>
            <person name="Sivarajan S.R."/>
            <person name="Poveda L."/>
            <person name="Shimizu-Inatsugi R."/>
            <person name="Schlapbach R."/>
            <person name="Sreeman S.M."/>
            <person name="Shimizu K.K."/>
        </authorList>
    </citation>
    <scope>NUCLEOTIDE SEQUENCE</scope>
</reference>
<keyword evidence="2" id="KW-1185">Reference proteome</keyword>